<dbReference type="OrthoDB" id="10250354at2759"/>
<feature type="compositionally biased region" description="Basic and acidic residues" evidence="1">
    <location>
        <begin position="337"/>
        <end position="352"/>
    </location>
</feature>
<dbReference type="Pfam" id="PF00226">
    <property type="entry name" value="DnaJ"/>
    <property type="match status" value="1"/>
</dbReference>
<evidence type="ECO:0000313" key="3">
    <source>
        <dbReference type="EMBL" id="CAD6339391.1"/>
    </source>
</evidence>
<comment type="caution">
    <text evidence="3">The sequence shown here is derived from an EMBL/GenBank/DDBJ whole genome shotgun (WGS) entry which is preliminary data.</text>
</comment>
<reference evidence="3" key="1">
    <citation type="submission" date="2020-10" db="EMBL/GenBank/DDBJ databases">
        <authorList>
            <person name="Han B."/>
            <person name="Lu T."/>
            <person name="Zhao Q."/>
            <person name="Huang X."/>
            <person name="Zhao Y."/>
        </authorList>
    </citation>
    <scope>NUCLEOTIDE SEQUENCE</scope>
</reference>
<dbReference type="EMBL" id="CAJGYO010000019">
    <property type="protein sequence ID" value="CAD6339391.1"/>
    <property type="molecule type" value="Genomic_DNA"/>
</dbReference>
<dbReference type="PANTHER" id="PTHR47374:SF5">
    <property type="entry name" value="J DOMAIN-CONTAINING PROTEIN"/>
    <property type="match status" value="1"/>
</dbReference>
<dbReference type="SUPFAM" id="SSF46565">
    <property type="entry name" value="Chaperone J-domain"/>
    <property type="match status" value="1"/>
</dbReference>
<dbReference type="PRINTS" id="PR00625">
    <property type="entry name" value="JDOMAIN"/>
</dbReference>
<proteinExistence type="predicted"/>
<dbReference type="InterPro" id="IPR024593">
    <property type="entry name" value="DUF3444"/>
</dbReference>
<feature type="compositionally biased region" description="Polar residues" evidence="1">
    <location>
        <begin position="360"/>
        <end position="369"/>
    </location>
</feature>
<dbReference type="InterPro" id="IPR036869">
    <property type="entry name" value="J_dom_sf"/>
</dbReference>
<feature type="region of interest" description="Disordered" evidence="1">
    <location>
        <begin position="387"/>
        <end position="409"/>
    </location>
</feature>
<dbReference type="GO" id="GO:0005783">
    <property type="term" value="C:endoplasmic reticulum"/>
    <property type="evidence" value="ECO:0007669"/>
    <property type="project" value="UniProtKB-ARBA"/>
</dbReference>
<evidence type="ECO:0000313" key="4">
    <source>
        <dbReference type="Proteomes" id="UP000604825"/>
    </source>
</evidence>
<organism evidence="3 4">
    <name type="scientific">Miscanthus lutarioriparius</name>
    <dbReference type="NCBI Taxonomy" id="422564"/>
    <lineage>
        <taxon>Eukaryota</taxon>
        <taxon>Viridiplantae</taxon>
        <taxon>Streptophyta</taxon>
        <taxon>Embryophyta</taxon>
        <taxon>Tracheophyta</taxon>
        <taxon>Spermatophyta</taxon>
        <taxon>Magnoliopsida</taxon>
        <taxon>Liliopsida</taxon>
        <taxon>Poales</taxon>
        <taxon>Poaceae</taxon>
        <taxon>PACMAD clade</taxon>
        <taxon>Panicoideae</taxon>
        <taxon>Andropogonodae</taxon>
        <taxon>Andropogoneae</taxon>
        <taxon>Saccharinae</taxon>
        <taxon>Miscanthus</taxon>
    </lineage>
</organism>
<dbReference type="PANTHER" id="PTHR47374">
    <property type="entry name" value="ENDOSOME ANTIGEN-LIKE PROTEIN, PUTATIVE (DUF3444)-RELATED"/>
    <property type="match status" value="1"/>
</dbReference>
<evidence type="ECO:0000256" key="1">
    <source>
        <dbReference type="SAM" id="MobiDB-lite"/>
    </source>
</evidence>
<dbReference type="InterPro" id="IPR001623">
    <property type="entry name" value="DnaJ_domain"/>
</dbReference>
<feature type="domain" description="J" evidence="2">
    <location>
        <begin position="66"/>
        <end position="130"/>
    </location>
</feature>
<accession>A0A811SCQ1</accession>
<gene>
    <name evidence="3" type="ORF">NCGR_LOCUS63489</name>
</gene>
<evidence type="ECO:0000259" key="2">
    <source>
        <dbReference type="PROSITE" id="PS50076"/>
    </source>
</evidence>
<feature type="region of interest" description="Disordered" evidence="1">
    <location>
        <begin position="337"/>
        <end position="371"/>
    </location>
</feature>
<dbReference type="SMART" id="SM00271">
    <property type="entry name" value="DnaJ"/>
    <property type="match status" value="1"/>
</dbReference>
<dbReference type="Proteomes" id="UP000604825">
    <property type="component" value="Unassembled WGS sequence"/>
</dbReference>
<dbReference type="AlphaFoldDB" id="A0A811SCQ1"/>
<sequence>MECNREEAVRARRIALKKLEKRDFSGAHRVPLQAQRLYPELENLSQLLTVCKVYCAAETKINRQLDLYGILQVQVAADDTMIRKQYDELAFWLHPNKNTLPGAEAAFKLVSEAHMILSDHVKRSRYDIKRQTAGLSDITLGKRSGARYVQPYDCAIVFWTVCPHCQKRFVYYQRNFLAICDDCGKNFFAFKLSEQAVPSRFLSVGPDNSQVSLKMVSCQQHGVPDQLIQDTELCSTGGSVASETTVDSTCTEEHITWAGISCVHGKGSSETRSNVIQCSVVNQSHTSSPSADKGATGSMMLESTASDVVNQNFGREDASTVPNAAGSCNLQMLGKRKHDDCADRGHRRDSCLNKRRSKDNSLSDANTTADKMYNDDVADANTQAAKHVSDTMDSQGEGNITREGSQERYKEEATDIANQTHGNPGTAYECTGSIRSRDSCNNDRQRNDNSLADANLIDDKVCSDNAGGGENQAAEHAPFTLNSQDEGNATQEGMFTSITLDSFIDFNKKKVTEFVCVTYPDSEFYNFNEDRSCEKFERGQIWALYSSTDTFPNHHGWINKVEKEPFKVHLTWLETCPQEVDKHWLEHGIPVSCGKFVIRSSTIEHCETCAFSHLVVSRLEIGTRQQVNIFPKVGEVWAIYKNWAPDWVPSSKDRPANYAIG</sequence>
<keyword evidence="4" id="KW-1185">Reference proteome</keyword>
<dbReference type="Pfam" id="PF11926">
    <property type="entry name" value="DUF3444"/>
    <property type="match status" value="1"/>
</dbReference>
<name>A0A811SCQ1_9POAL</name>
<protein>
    <recommendedName>
        <fullName evidence="2">J domain-containing protein</fullName>
    </recommendedName>
</protein>
<dbReference type="CDD" id="cd06257">
    <property type="entry name" value="DnaJ"/>
    <property type="match status" value="1"/>
</dbReference>
<dbReference type="PROSITE" id="PS50076">
    <property type="entry name" value="DNAJ_2"/>
    <property type="match status" value="1"/>
</dbReference>
<dbReference type="Gene3D" id="1.10.287.110">
    <property type="entry name" value="DnaJ domain"/>
    <property type="match status" value="1"/>
</dbReference>